<dbReference type="EMBL" id="CAJVQC010047128">
    <property type="protein sequence ID" value="CAG8784201.1"/>
    <property type="molecule type" value="Genomic_DNA"/>
</dbReference>
<evidence type="ECO:0000313" key="2">
    <source>
        <dbReference type="Proteomes" id="UP000789920"/>
    </source>
</evidence>
<dbReference type="Proteomes" id="UP000789920">
    <property type="component" value="Unassembled WGS sequence"/>
</dbReference>
<accession>A0ACA9R9W2</accession>
<proteinExistence type="predicted"/>
<protein>
    <submittedName>
        <fullName evidence="1">30599_t:CDS:1</fullName>
    </submittedName>
</protein>
<feature type="non-terminal residue" evidence="1">
    <location>
        <position position="1"/>
    </location>
</feature>
<name>A0ACA9R9W2_9GLOM</name>
<gene>
    <name evidence="1" type="ORF">RPERSI_LOCUS18037</name>
</gene>
<feature type="non-terminal residue" evidence="1">
    <location>
        <position position="125"/>
    </location>
</feature>
<keyword evidence="2" id="KW-1185">Reference proteome</keyword>
<evidence type="ECO:0000313" key="1">
    <source>
        <dbReference type="EMBL" id="CAG8784201.1"/>
    </source>
</evidence>
<sequence length="125" mass="14335">FELNEIRLPITEEDGQEFREIIADQEGNSRYYPSIPKSIEMSGSLWDHVQEKQKKKKKLSKPKPGQSSDLPEILTKGSCQNSSLDVLYDLIALIRKDRIEAEEAIHKSEKYLANDLPFGPLYLSK</sequence>
<reference evidence="1" key="1">
    <citation type="submission" date="2021-06" db="EMBL/GenBank/DDBJ databases">
        <authorList>
            <person name="Kallberg Y."/>
            <person name="Tangrot J."/>
            <person name="Rosling A."/>
        </authorList>
    </citation>
    <scope>NUCLEOTIDE SEQUENCE</scope>
    <source>
        <strain evidence="1">MA461A</strain>
    </source>
</reference>
<comment type="caution">
    <text evidence="1">The sequence shown here is derived from an EMBL/GenBank/DDBJ whole genome shotgun (WGS) entry which is preliminary data.</text>
</comment>
<organism evidence="1 2">
    <name type="scientific">Racocetra persica</name>
    <dbReference type="NCBI Taxonomy" id="160502"/>
    <lineage>
        <taxon>Eukaryota</taxon>
        <taxon>Fungi</taxon>
        <taxon>Fungi incertae sedis</taxon>
        <taxon>Mucoromycota</taxon>
        <taxon>Glomeromycotina</taxon>
        <taxon>Glomeromycetes</taxon>
        <taxon>Diversisporales</taxon>
        <taxon>Gigasporaceae</taxon>
        <taxon>Racocetra</taxon>
    </lineage>
</organism>